<reference evidence="1 2" key="1">
    <citation type="submission" date="2015-10" db="EMBL/GenBank/DDBJ databases">
        <title>Genome analyses suggest a sexual origin of heterokaryosis in a supposedly ancient asexual fungus.</title>
        <authorList>
            <person name="Ropars J."/>
            <person name="Sedzielewska K."/>
            <person name="Noel J."/>
            <person name="Charron P."/>
            <person name="Farinelli L."/>
            <person name="Marton T."/>
            <person name="Kruger M."/>
            <person name="Pelin A."/>
            <person name="Brachmann A."/>
            <person name="Corradi N."/>
        </authorList>
    </citation>
    <scope>NUCLEOTIDE SEQUENCE [LARGE SCALE GENOMIC DNA]</scope>
    <source>
        <strain evidence="1 2">A4</strain>
    </source>
</reference>
<dbReference type="AlphaFoldDB" id="A0A2I1HF99"/>
<proteinExistence type="predicted"/>
<evidence type="ECO:0000313" key="1">
    <source>
        <dbReference type="EMBL" id="PKY57539.1"/>
    </source>
</evidence>
<sequence>MISSQNIQSTQDTATTTFTSTSDVFEPGELKKYRKYWWKTSKARWDEATLPYELSTDFTEFDTKKLNQEFSNCIGWIDTPAEEIILQYFDNNCQGINDKNYKRHKTLVKHLTLKLMVTVNYTEKNLKSASGSFDIELWMLASWTSLVGFQRRYLAVDWRLGFCFLDPEKIGSFDSGEKEDIYDELRSSLKEQLPEWWSQVIRFSPGILEWRILSKQYNMETTSSTFKNSIDFSSAIYLSLISLELSSTLTICFNRLYQRGSPPP</sequence>
<name>A0A2I1HF99_9GLOM</name>
<comment type="caution">
    <text evidence="1">The sequence shown here is derived from an EMBL/GenBank/DDBJ whole genome shotgun (WGS) entry which is preliminary data.</text>
</comment>
<dbReference type="EMBL" id="LLXI01002592">
    <property type="protein sequence ID" value="PKY57539.1"/>
    <property type="molecule type" value="Genomic_DNA"/>
</dbReference>
<dbReference type="VEuPathDB" id="FungiDB:FUN_007925"/>
<dbReference type="VEuPathDB" id="FungiDB:RhiirFUN_008326"/>
<dbReference type="Proteomes" id="UP000234323">
    <property type="component" value="Unassembled WGS sequence"/>
</dbReference>
<keyword evidence="2" id="KW-1185">Reference proteome</keyword>
<evidence type="ECO:0000313" key="2">
    <source>
        <dbReference type="Proteomes" id="UP000234323"/>
    </source>
</evidence>
<protein>
    <submittedName>
        <fullName evidence="1">Uncharacterized protein</fullName>
    </submittedName>
</protein>
<accession>A0A2I1HF99</accession>
<organism evidence="1 2">
    <name type="scientific">Rhizophagus irregularis</name>
    <dbReference type="NCBI Taxonomy" id="588596"/>
    <lineage>
        <taxon>Eukaryota</taxon>
        <taxon>Fungi</taxon>
        <taxon>Fungi incertae sedis</taxon>
        <taxon>Mucoromycota</taxon>
        <taxon>Glomeromycotina</taxon>
        <taxon>Glomeromycetes</taxon>
        <taxon>Glomerales</taxon>
        <taxon>Glomeraceae</taxon>
        <taxon>Rhizophagus</taxon>
    </lineage>
</organism>
<gene>
    <name evidence="1" type="ORF">RhiirA4_510143</name>
</gene>